<dbReference type="EMBL" id="ML739075">
    <property type="protein sequence ID" value="KAE8354320.1"/>
    <property type="molecule type" value="Genomic_DNA"/>
</dbReference>
<comment type="similarity">
    <text evidence="2">Belongs to the wax synthase family.</text>
</comment>
<accession>A0A5N6ZE04</accession>
<evidence type="ECO:0000256" key="7">
    <source>
        <dbReference type="SAM" id="Phobius"/>
    </source>
</evidence>
<feature type="transmembrane region" description="Helical" evidence="7">
    <location>
        <begin position="219"/>
        <end position="236"/>
    </location>
</feature>
<dbReference type="InterPro" id="IPR032805">
    <property type="entry name" value="Wax_synthase_dom"/>
</dbReference>
<dbReference type="AlphaFoldDB" id="A0A5N6ZE04"/>
<gene>
    <name evidence="9" type="ORF">BDV28DRAFT_131289</name>
</gene>
<dbReference type="OrthoDB" id="2796277at2759"/>
<keyword evidence="10" id="KW-1185">Reference proteome</keyword>
<keyword evidence="4 7" id="KW-0812">Transmembrane</keyword>
<feature type="transmembrane region" description="Helical" evidence="7">
    <location>
        <begin position="44"/>
        <end position="64"/>
    </location>
</feature>
<evidence type="ECO:0000256" key="2">
    <source>
        <dbReference type="ARBA" id="ARBA00007282"/>
    </source>
</evidence>
<organism evidence="9 10">
    <name type="scientific">Aspergillus coremiiformis</name>
    <dbReference type="NCBI Taxonomy" id="138285"/>
    <lineage>
        <taxon>Eukaryota</taxon>
        <taxon>Fungi</taxon>
        <taxon>Dikarya</taxon>
        <taxon>Ascomycota</taxon>
        <taxon>Pezizomycotina</taxon>
        <taxon>Eurotiomycetes</taxon>
        <taxon>Eurotiomycetidae</taxon>
        <taxon>Eurotiales</taxon>
        <taxon>Aspergillaceae</taxon>
        <taxon>Aspergillus</taxon>
        <taxon>Aspergillus subgen. Circumdati</taxon>
    </lineage>
</organism>
<evidence type="ECO:0000256" key="6">
    <source>
        <dbReference type="ARBA" id="ARBA00023136"/>
    </source>
</evidence>
<evidence type="ECO:0000256" key="4">
    <source>
        <dbReference type="ARBA" id="ARBA00022692"/>
    </source>
</evidence>
<feature type="transmembrane region" description="Helical" evidence="7">
    <location>
        <begin position="174"/>
        <end position="199"/>
    </location>
</feature>
<name>A0A5N6ZE04_9EURO</name>
<dbReference type="PANTHER" id="PTHR31595">
    <property type="entry name" value="LONG-CHAIN-ALCOHOL O-FATTY-ACYLTRANSFERASE 3-RELATED"/>
    <property type="match status" value="1"/>
</dbReference>
<dbReference type="Proteomes" id="UP000327118">
    <property type="component" value="Unassembled WGS sequence"/>
</dbReference>
<dbReference type="Pfam" id="PF13813">
    <property type="entry name" value="MBOAT_2"/>
    <property type="match status" value="1"/>
</dbReference>
<evidence type="ECO:0000313" key="10">
    <source>
        <dbReference type="Proteomes" id="UP000327118"/>
    </source>
</evidence>
<evidence type="ECO:0000256" key="3">
    <source>
        <dbReference type="ARBA" id="ARBA00022679"/>
    </source>
</evidence>
<feature type="transmembrane region" description="Helical" evidence="7">
    <location>
        <begin position="109"/>
        <end position="130"/>
    </location>
</feature>
<evidence type="ECO:0000259" key="8">
    <source>
        <dbReference type="Pfam" id="PF13813"/>
    </source>
</evidence>
<feature type="domain" description="Wax synthase" evidence="8">
    <location>
        <begin position="86"/>
        <end position="179"/>
    </location>
</feature>
<keyword evidence="6 7" id="KW-0472">Membrane</keyword>
<dbReference type="InterPro" id="IPR044851">
    <property type="entry name" value="Wax_synthase"/>
</dbReference>
<proteinExistence type="inferred from homology"/>
<dbReference type="GO" id="GO:0008374">
    <property type="term" value="F:O-acyltransferase activity"/>
    <property type="evidence" value="ECO:0007669"/>
    <property type="project" value="InterPro"/>
</dbReference>
<dbReference type="GO" id="GO:0016020">
    <property type="term" value="C:membrane"/>
    <property type="evidence" value="ECO:0007669"/>
    <property type="project" value="UniProtKB-SubCell"/>
</dbReference>
<dbReference type="GO" id="GO:0006629">
    <property type="term" value="P:lipid metabolic process"/>
    <property type="evidence" value="ECO:0007669"/>
    <property type="project" value="InterPro"/>
</dbReference>
<keyword evidence="5 7" id="KW-1133">Transmembrane helix</keyword>
<comment type="subcellular location">
    <subcellularLocation>
        <location evidence="1">Membrane</location>
        <topology evidence="1">Multi-pass membrane protein</topology>
    </subcellularLocation>
</comment>
<feature type="transmembrane region" description="Helical" evidence="7">
    <location>
        <begin position="142"/>
        <end position="162"/>
    </location>
</feature>
<evidence type="ECO:0000256" key="1">
    <source>
        <dbReference type="ARBA" id="ARBA00004141"/>
    </source>
</evidence>
<evidence type="ECO:0000256" key="5">
    <source>
        <dbReference type="ARBA" id="ARBA00022989"/>
    </source>
</evidence>
<sequence>MKSLMMRDPYFWGVVSPTPPPRFPFNLPLPTGTIYTYRVMLTGYCIYAALNFVTSFNPVIFLGLSRLFPNAARAITAVPLDASWLYPDSFGPFFPSILDHGLAGAWAVWWHQLFRFGFTSTAHWILSLLPTHLATNQRFRRLIMTFVAFALSGFVHACGSYTQWSESHPVSKTFLFFILQFVGVTIQETVSHVIVPALLSRFRGKKRKAALPLWLRRSANAGFVFGWLWLTAGLITDDFAKGGLWLTEPLPVSPMRGLGFGSGVEGEGWWCWHESWFRYWDGGGYWERGIRLL</sequence>
<reference evidence="10" key="1">
    <citation type="submission" date="2019-04" db="EMBL/GenBank/DDBJ databases">
        <title>Friends and foes A comparative genomics studyof 23 Aspergillus species from section Flavi.</title>
        <authorList>
            <consortium name="DOE Joint Genome Institute"/>
            <person name="Kjaerbolling I."/>
            <person name="Vesth T."/>
            <person name="Frisvad J.C."/>
            <person name="Nybo J.L."/>
            <person name="Theobald S."/>
            <person name="Kildgaard S."/>
            <person name="Isbrandt T."/>
            <person name="Kuo A."/>
            <person name="Sato A."/>
            <person name="Lyhne E.K."/>
            <person name="Kogle M.E."/>
            <person name="Wiebenga A."/>
            <person name="Kun R.S."/>
            <person name="Lubbers R.J."/>
            <person name="Makela M.R."/>
            <person name="Barry K."/>
            <person name="Chovatia M."/>
            <person name="Clum A."/>
            <person name="Daum C."/>
            <person name="Haridas S."/>
            <person name="He G."/>
            <person name="LaButti K."/>
            <person name="Lipzen A."/>
            <person name="Mondo S."/>
            <person name="Riley R."/>
            <person name="Salamov A."/>
            <person name="Simmons B.A."/>
            <person name="Magnuson J.K."/>
            <person name="Henrissat B."/>
            <person name="Mortensen U.H."/>
            <person name="Larsen T.O."/>
            <person name="Devries R.P."/>
            <person name="Grigoriev I.V."/>
            <person name="Machida M."/>
            <person name="Baker S.E."/>
            <person name="Andersen M.R."/>
        </authorList>
    </citation>
    <scope>NUCLEOTIDE SEQUENCE [LARGE SCALE GENOMIC DNA]</scope>
    <source>
        <strain evidence="10">CBS 553.77</strain>
    </source>
</reference>
<protein>
    <submittedName>
        <fullName evidence="9">Membrane bound O-acyl transferase family-domain-containing protein</fullName>
    </submittedName>
</protein>
<dbReference type="PANTHER" id="PTHR31595:SF67">
    <property type="entry name" value="WAX SYNTHASE DOMAIN-CONTAINING PROTEIN"/>
    <property type="match status" value="1"/>
</dbReference>
<evidence type="ECO:0000313" key="9">
    <source>
        <dbReference type="EMBL" id="KAE8354320.1"/>
    </source>
</evidence>
<keyword evidence="3 9" id="KW-0808">Transferase</keyword>